<dbReference type="AlphaFoldDB" id="A0A7J7C1X7"/>
<reference evidence="1 2" key="1">
    <citation type="journal article" date="2020" name="Nat. Commun.">
        <title>Genome of Tripterygium wilfordii and identification of cytochrome P450 involved in triptolide biosynthesis.</title>
        <authorList>
            <person name="Tu L."/>
            <person name="Su P."/>
            <person name="Zhang Z."/>
            <person name="Gao L."/>
            <person name="Wang J."/>
            <person name="Hu T."/>
            <person name="Zhou J."/>
            <person name="Zhang Y."/>
            <person name="Zhao Y."/>
            <person name="Liu Y."/>
            <person name="Song Y."/>
            <person name="Tong Y."/>
            <person name="Lu Y."/>
            <person name="Yang J."/>
            <person name="Xu C."/>
            <person name="Jia M."/>
            <person name="Peters R.J."/>
            <person name="Huang L."/>
            <person name="Gao W."/>
        </authorList>
    </citation>
    <scope>NUCLEOTIDE SEQUENCE [LARGE SCALE GENOMIC DNA]</scope>
    <source>
        <strain evidence="2">cv. XIE 37</strain>
        <tissue evidence="1">Leaf</tissue>
    </source>
</reference>
<dbReference type="EMBL" id="JAAARO010000021">
    <property type="protein sequence ID" value="KAF5727925.1"/>
    <property type="molecule type" value="Genomic_DNA"/>
</dbReference>
<dbReference type="PANTHER" id="PTHR37181">
    <property type="entry name" value="F6A14.6 PROTEIN"/>
    <property type="match status" value="1"/>
</dbReference>
<accession>A0A7J7C1X7</accession>
<evidence type="ECO:0000313" key="1">
    <source>
        <dbReference type="EMBL" id="KAF5727925.1"/>
    </source>
</evidence>
<dbReference type="FunCoup" id="A0A7J7C1X7">
    <property type="interactions" value="967"/>
</dbReference>
<name>A0A7J7C1X7_TRIWF</name>
<protein>
    <submittedName>
        <fullName evidence="1">Uncharacterized protein</fullName>
    </submittedName>
</protein>
<organism evidence="1 2">
    <name type="scientific">Tripterygium wilfordii</name>
    <name type="common">Thunder God vine</name>
    <dbReference type="NCBI Taxonomy" id="458696"/>
    <lineage>
        <taxon>Eukaryota</taxon>
        <taxon>Viridiplantae</taxon>
        <taxon>Streptophyta</taxon>
        <taxon>Embryophyta</taxon>
        <taxon>Tracheophyta</taxon>
        <taxon>Spermatophyta</taxon>
        <taxon>Magnoliopsida</taxon>
        <taxon>eudicotyledons</taxon>
        <taxon>Gunneridae</taxon>
        <taxon>Pentapetalae</taxon>
        <taxon>rosids</taxon>
        <taxon>fabids</taxon>
        <taxon>Celastrales</taxon>
        <taxon>Celastraceae</taxon>
        <taxon>Tripterygium</taxon>
    </lineage>
</organism>
<dbReference type="Proteomes" id="UP000593562">
    <property type="component" value="Unassembled WGS sequence"/>
</dbReference>
<dbReference type="PANTHER" id="PTHR37181:SF1">
    <property type="entry name" value="F6A14.6 PROTEIN"/>
    <property type="match status" value="1"/>
</dbReference>
<sequence length="397" mass="44655">MTLLEVIKKASATHEPREFQSDYPFILNPDDVFPKLKPKHENPDRTALAYPITGWQLQQADSQLIDSTKKFHKKLRRKIKGTNSFDGDEFIQMLNQFLAKTSQSIGISVGVNSSDNGYPRVLLEKVGFLMGQDVSGLVLEACVNFEVWDLVETLIVNGLIEKSYYSNLITSLAAKKRSDLLCLCIKHALDLGSSELLCILKYFLSPLKDAYGTLMCAKKEWESQALLAIERVNDINISGKKLRIAKNASILLMIAHDDFSVPELCLHYLLASSNVDEVILVSSLGKLNGQEMMNLIRYLGKWLKKFERFPQAIPCPKASSLLGLKACDWVPKMEDVVRWLGLVLDENFSSLVLHPEFHEELKSMERVVQSLALEAKVCCSLGNVIDSLRFEAEGEQN</sequence>
<comment type="caution">
    <text evidence="1">The sequence shown here is derived from an EMBL/GenBank/DDBJ whole genome shotgun (WGS) entry which is preliminary data.</text>
</comment>
<gene>
    <name evidence="1" type="ORF">HS088_TW21G00065</name>
</gene>
<dbReference type="InParanoid" id="A0A7J7C1X7"/>
<keyword evidence="2" id="KW-1185">Reference proteome</keyword>
<dbReference type="OrthoDB" id="783877at2759"/>
<proteinExistence type="predicted"/>
<evidence type="ECO:0000313" key="2">
    <source>
        <dbReference type="Proteomes" id="UP000593562"/>
    </source>
</evidence>